<dbReference type="EMBL" id="BKCJ011214022">
    <property type="protein sequence ID" value="GFD04786.1"/>
    <property type="molecule type" value="Genomic_DNA"/>
</dbReference>
<evidence type="ECO:0000313" key="1">
    <source>
        <dbReference type="EMBL" id="GFD04786.1"/>
    </source>
</evidence>
<organism evidence="1">
    <name type="scientific">Tanacetum cinerariifolium</name>
    <name type="common">Dalmatian daisy</name>
    <name type="synonym">Chrysanthemum cinerariifolium</name>
    <dbReference type="NCBI Taxonomy" id="118510"/>
    <lineage>
        <taxon>Eukaryota</taxon>
        <taxon>Viridiplantae</taxon>
        <taxon>Streptophyta</taxon>
        <taxon>Embryophyta</taxon>
        <taxon>Tracheophyta</taxon>
        <taxon>Spermatophyta</taxon>
        <taxon>Magnoliopsida</taxon>
        <taxon>eudicotyledons</taxon>
        <taxon>Gunneridae</taxon>
        <taxon>Pentapetalae</taxon>
        <taxon>asterids</taxon>
        <taxon>campanulids</taxon>
        <taxon>Asterales</taxon>
        <taxon>Asteraceae</taxon>
        <taxon>Asteroideae</taxon>
        <taxon>Anthemideae</taxon>
        <taxon>Anthemidinae</taxon>
        <taxon>Tanacetum</taxon>
    </lineage>
</organism>
<feature type="non-terminal residue" evidence="1">
    <location>
        <position position="1"/>
    </location>
</feature>
<comment type="caution">
    <text evidence="1">The sequence shown here is derived from an EMBL/GenBank/DDBJ whole genome shotgun (WGS) entry which is preliminary data.</text>
</comment>
<name>A0A699T747_TANCI</name>
<sequence>DKRLRDLMMMILVRQTEECDMMLYTVKNNMLMLVVEIEVGDKTVDDVDKLACSADVVKSRREVDQRWLYEDLSLA</sequence>
<dbReference type="AlphaFoldDB" id="A0A699T747"/>
<proteinExistence type="predicted"/>
<reference evidence="1" key="1">
    <citation type="journal article" date="2019" name="Sci. Rep.">
        <title>Draft genome of Tanacetum cinerariifolium, the natural source of mosquito coil.</title>
        <authorList>
            <person name="Yamashiro T."/>
            <person name="Shiraishi A."/>
            <person name="Satake H."/>
            <person name="Nakayama K."/>
        </authorList>
    </citation>
    <scope>NUCLEOTIDE SEQUENCE</scope>
</reference>
<gene>
    <name evidence="1" type="ORF">Tci_876755</name>
</gene>
<accession>A0A699T747</accession>
<protein>
    <submittedName>
        <fullName evidence="1">Uncharacterized protein</fullName>
    </submittedName>
</protein>